<dbReference type="PANTHER" id="PTHR37535:SF4">
    <property type="entry name" value="FLUG DOMAIN-CONTAINING PROTEIN"/>
    <property type="match status" value="1"/>
</dbReference>
<feature type="compositionally biased region" description="Basic and acidic residues" evidence="1">
    <location>
        <begin position="229"/>
        <end position="240"/>
    </location>
</feature>
<proteinExistence type="predicted"/>
<name>A0AAN6ZRK8_9PEZI</name>
<sequence length="240" mass="27947">MDFVQRFTQRETARRIAKRPVALTPEQRAALRQQLEGIHFLQPDYADKTKINIARMLRKWKKYCEFIGEGFWRDVIKDAKRAMAMDFLEYLCQTYRITSWGTSWEYFRQYKQLYAGVAGRYMDINDSKEVKKWHDAILVPRYKLQPPNILGKDVANVDTLLVLLTFNIRYDTGMFSWERHRVQLPGCYLGLAFTGARPAEFVDGEKTSGNDGCLEELFPQNATGSTPSDEDKAPDEHSRL</sequence>
<keyword evidence="3" id="KW-1185">Reference proteome</keyword>
<reference evidence="2" key="1">
    <citation type="journal article" date="2023" name="Mol. Phylogenet. Evol.">
        <title>Genome-scale phylogeny and comparative genomics of the fungal order Sordariales.</title>
        <authorList>
            <person name="Hensen N."/>
            <person name="Bonometti L."/>
            <person name="Westerberg I."/>
            <person name="Brannstrom I.O."/>
            <person name="Guillou S."/>
            <person name="Cros-Aarteil S."/>
            <person name="Calhoun S."/>
            <person name="Haridas S."/>
            <person name="Kuo A."/>
            <person name="Mondo S."/>
            <person name="Pangilinan J."/>
            <person name="Riley R."/>
            <person name="LaButti K."/>
            <person name="Andreopoulos B."/>
            <person name="Lipzen A."/>
            <person name="Chen C."/>
            <person name="Yan M."/>
            <person name="Daum C."/>
            <person name="Ng V."/>
            <person name="Clum A."/>
            <person name="Steindorff A."/>
            <person name="Ohm R.A."/>
            <person name="Martin F."/>
            <person name="Silar P."/>
            <person name="Natvig D.O."/>
            <person name="Lalanne C."/>
            <person name="Gautier V."/>
            <person name="Ament-Velasquez S.L."/>
            <person name="Kruys A."/>
            <person name="Hutchinson M.I."/>
            <person name="Powell A.J."/>
            <person name="Barry K."/>
            <person name="Miller A.N."/>
            <person name="Grigoriev I.V."/>
            <person name="Debuchy R."/>
            <person name="Gladieux P."/>
            <person name="Hiltunen Thoren M."/>
            <person name="Johannesson H."/>
        </authorList>
    </citation>
    <scope>NUCLEOTIDE SEQUENCE</scope>
    <source>
        <strain evidence="2">CBS 538.74</strain>
    </source>
</reference>
<evidence type="ECO:0000256" key="1">
    <source>
        <dbReference type="SAM" id="MobiDB-lite"/>
    </source>
</evidence>
<evidence type="ECO:0000313" key="3">
    <source>
        <dbReference type="Proteomes" id="UP001302745"/>
    </source>
</evidence>
<dbReference type="PANTHER" id="PTHR37535">
    <property type="entry name" value="FLUG DOMAIN PROTEIN"/>
    <property type="match status" value="1"/>
</dbReference>
<gene>
    <name evidence="2" type="ORF">C8A00DRAFT_19818</name>
</gene>
<accession>A0AAN6ZRK8</accession>
<feature type="non-terminal residue" evidence="2">
    <location>
        <position position="240"/>
    </location>
</feature>
<organism evidence="2 3">
    <name type="scientific">Chaetomidium leptoderma</name>
    <dbReference type="NCBI Taxonomy" id="669021"/>
    <lineage>
        <taxon>Eukaryota</taxon>
        <taxon>Fungi</taxon>
        <taxon>Dikarya</taxon>
        <taxon>Ascomycota</taxon>
        <taxon>Pezizomycotina</taxon>
        <taxon>Sordariomycetes</taxon>
        <taxon>Sordariomycetidae</taxon>
        <taxon>Sordariales</taxon>
        <taxon>Chaetomiaceae</taxon>
        <taxon>Chaetomidium</taxon>
    </lineage>
</organism>
<feature type="region of interest" description="Disordered" evidence="1">
    <location>
        <begin position="207"/>
        <end position="240"/>
    </location>
</feature>
<dbReference type="EMBL" id="MU857551">
    <property type="protein sequence ID" value="KAK4148342.1"/>
    <property type="molecule type" value="Genomic_DNA"/>
</dbReference>
<reference evidence="2" key="2">
    <citation type="submission" date="2023-05" db="EMBL/GenBank/DDBJ databases">
        <authorList>
            <consortium name="Lawrence Berkeley National Laboratory"/>
            <person name="Steindorff A."/>
            <person name="Hensen N."/>
            <person name="Bonometti L."/>
            <person name="Westerberg I."/>
            <person name="Brannstrom I.O."/>
            <person name="Guillou S."/>
            <person name="Cros-Aarteil S."/>
            <person name="Calhoun S."/>
            <person name="Haridas S."/>
            <person name="Kuo A."/>
            <person name="Mondo S."/>
            <person name="Pangilinan J."/>
            <person name="Riley R."/>
            <person name="Labutti K."/>
            <person name="Andreopoulos B."/>
            <person name="Lipzen A."/>
            <person name="Chen C."/>
            <person name="Yanf M."/>
            <person name="Daum C."/>
            <person name="Ng V."/>
            <person name="Clum A."/>
            <person name="Ohm R."/>
            <person name="Martin F."/>
            <person name="Silar P."/>
            <person name="Natvig D."/>
            <person name="Lalanne C."/>
            <person name="Gautier V."/>
            <person name="Ament-Velasquez S.L."/>
            <person name="Kruys A."/>
            <person name="Hutchinson M.I."/>
            <person name="Powell A.J."/>
            <person name="Barry K."/>
            <person name="Miller A.N."/>
            <person name="Grigoriev I.V."/>
            <person name="Debuchy R."/>
            <person name="Gladieux P."/>
            <person name="Thoren M.H."/>
            <person name="Johannesson H."/>
        </authorList>
    </citation>
    <scope>NUCLEOTIDE SEQUENCE</scope>
    <source>
        <strain evidence="2">CBS 538.74</strain>
    </source>
</reference>
<dbReference type="AlphaFoldDB" id="A0AAN6ZRK8"/>
<protein>
    <submittedName>
        <fullName evidence="2">Uncharacterized protein</fullName>
    </submittedName>
</protein>
<dbReference type="Proteomes" id="UP001302745">
    <property type="component" value="Unassembled WGS sequence"/>
</dbReference>
<evidence type="ECO:0000313" key="2">
    <source>
        <dbReference type="EMBL" id="KAK4148342.1"/>
    </source>
</evidence>
<comment type="caution">
    <text evidence="2">The sequence shown here is derived from an EMBL/GenBank/DDBJ whole genome shotgun (WGS) entry which is preliminary data.</text>
</comment>